<feature type="domain" description="LarA-like N-terminal" evidence="1">
    <location>
        <begin position="29"/>
        <end position="194"/>
    </location>
</feature>
<dbReference type="AlphaFoldDB" id="A0A9X2DSV3"/>
<proteinExistence type="predicted"/>
<comment type="caution">
    <text evidence="2">The sequence shown here is derived from an EMBL/GenBank/DDBJ whole genome shotgun (WGS) entry which is preliminary data.</text>
</comment>
<dbReference type="Proteomes" id="UP001139179">
    <property type="component" value="Unassembled WGS sequence"/>
</dbReference>
<evidence type="ECO:0000313" key="3">
    <source>
        <dbReference type="Proteomes" id="UP001139179"/>
    </source>
</evidence>
<dbReference type="Gene3D" id="3.40.50.11440">
    <property type="match status" value="1"/>
</dbReference>
<dbReference type="Pfam" id="PF09861">
    <property type="entry name" value="Lar_N"/>
    <property type="match status" value="1"/>
</dbReference>
<dbReference type="GO" id="GO:0050043">
    <property type="term" value="F:lactate racemase activity"/>
    <property type="evidence" value="ECO:0007669"/>
    <property type="project" value="InterPro"/>
</dbReference>
<name>A0A9X2DSV3_9BACI</name>
<sequence>MLNQELNVKLAGGYELDFPKMYLVKQKFDQAKLESIPAAVKQEISKESIKRTVKKGDSVAVAVGSRGIANLFEIVHAVVKELQGLGAVPFVLPAMGSHGGATDEGQKQVLASYGITEESIGAEIKSSMEVIELGTTETGMPVYLDKYASEADSIVVINRVKPHTDFKADYESGLMKMMGIGLGKHKGATKMHSYGFDQFERVIPEVGNYVLAHSKIIFGVAILENAYDKTKQIEAIPAAEIASREKELLVEAKALLPKILVPEIDVLIVNEIGKDISGSGMDPNITGKVGSGLPGFEAPPIQKVIVLDLTEKTHGNACGIGMADVTTRRLVEKIDFNYTYANSITSTVLDPAKIPVAMNNDKEALVVALRTCNRITIPEAKIVRIHNTLELGEIMVSEAAYQLIKDQDNIELMEGPFPLSFDENGFINDDM</sequence>
<evidence type="ECO:0000259" key="1">
    <source>
        <dbReference type="Pfam" id="PF09861"/>
    </source>
</evidence>
<evidence type="ECO:0000313" key="2">
    <source>
        <dbReference type="EMBL" id="MCM3714822.1"/>
    </source>
</evidence>
<organism evidence="2 3">
    <name type="scientific">Halalkalibacter oceani</name>
    <dbReference type="NCBI Taxonomy" id="1653776"/>
    <lineage>
        <taxon>Bacteria</taxon>
        <taxon>Bacillati</taxon>
        <taxon>Bacillota</taxon>
        <taxon>Bacilli</taxon>
        <taxon>Bacillales</taxon>
        <taxon>Bacillaceae</taxon>
        <taxon>Halalkalibacter</taxon>
    </lineage>
</organism>
<protein>
    <submittedName>
        <fullName evidence="2">Nickel-dependent lactate racemase</fullName>
    </submittedName>
</protein>
<gene>
    <name evidence="2" type="ORF">M3202_12100</name>
</gene>
<dbReference type="EMBL" id="JAMBOL010000010">
    <property type="protein sequence ID" value="MCM3714822.1"/>
    <property type="molecule type" value="Genomic_DNA"/>
</dbReference>
<keyword evidence="3" id="KW-1185">Reference proteome</keyword>
<accession>A0A9X2DSV3</accession>
<reference evidence="2" key="1">
    <citation type="submission" date="2022-05" db="EMBL/GenBank/DDBJ databases">
        <title>Comparative Genomics of Spacecraft Associated Microbes.</title>
        <authorList>
            <person name="Tran M.T."/>
            <person name="Wright A."/>
            <person name="Seuylemezian A."/>
            <person name="Eisen J."/>
            <person name="Coil D."/>
        </authorList>
    </citation>
    <scope>NUCLEOTIDE SEQUENCE</scope>
    <source>
        <strain evidence="2">214.1.1</strain>
    </source>
</reference>
<dbReference type="InterPro" id="IPR018657">
    <property type="entry name" value="LarA-like_N"/>
</dbReference>
<dbReference type="RefSeq" id="WP_251223592.1">
    <property type="nucleotide sequence ID" value="NZ_JAMBOL010000010.1"/>
</dbReference>